<proteinExistence type="inferred from homology"/>
<protein>
    <recommendedName>
        <fullName evidence="4 10">4-alpha-glucanotransferase</fullName>
        <ecNumber evidence="3 10">2.4.1.25</ecNumber>
    </recommendedName>
    <alternativeName>
        <fullName evidence="8 10">Amylomaltase</fullName>
    </alternativeName>
    <alternativeName>
        <fullName evidence="9 10">Disproportionating enzyme</fullName>
    </alternativeName>
</protein>
<keyword evidence="7 10" id="KW-0119">Carbohydrate metabolism</keyword>
<accession>A0A250JIH1</accession>
<evidence type="ECO:0000256" key="1">
    <source>
        <dbReference type="ARBA" id="ARBA00000439"/>
    </source>
</evidence>
<evidence type="ECO:0000256" key="8">
    <source>
        <dbReference type="ARBA" id="ARBA00031423"/>
    </source>
</evidence>
<comment type="similarity">
    <text evidence="2 10">Belongs to the disproportionating enzyme family.</text>
</comment>
<dbReference type="AlphaFoldDB" id="A0A250JIH1"/>
<name>A0A250JIH1_9BACT</name>
<evidence type="ECO:0000256" key="10">
    <source>
        <dbReference type="RuleBase" id="RU361207"/>
    </source>
</evidence>
<dbReference type="Pfam" id="PF02446">
    <property type="entry name" value="Glyco_hydro_77"/>
    <property type="match status" value="1"/>
</dbReference>
<evidence type="ECO:0000256" key="6">
    <source>
        <dbReference type="ARBA" id="ARBA00022679"/>
    </source>
</evidence>
<dbReference type="PANTHER" id="PTHR32438:SF5">
    <property type="entry name" value="4-ALPHA-GLUCANOTRANSFERASE DPE1, CHLOROPLASTIC_AMYLOPLASTIC"/>
    <property type="match status" value="1"/>
</dbReference>
<dbReference type="InterPro" id="IPR003385">
    <property type="entry name" value="Glyco_hydro_77"/>
</dbReference>
<dbReference type="Gene3D" id="3.20.20.80">
    <property type="entry name" value="Glycosidases"/>
    <property type="match status" value="1"/>
</dbReference>
<evidence type="ECO:0000256" key="4">
    <source>
        <dbReference type="ARBA" id="ARBA00020295"/>
    </source>
</evidence>
<dbReference type="SUPFAM" id="SSF51445">
    <property type="entry name" value="(Trans)glycosidases"/>
    <property type="match status" value="1"/>
</dbReference>
<evidence type="ECO:0000256" key="5">
    <source>
        <dbReference type="ARBA" id="ARBA00022676"/>
    </source>
</evidence>
<evidence type="ECO:0000256" key="9">
    <source>
        <dbReference type="ARBA" id="ARBA00031501"/>
    </source>
</evidence>
<dbReference type="GO" id="GO:0004134">
    <property type="term" value="F:4-alpha-glucanotransferase activity"/>
    <property type="evidence" value="ECO:0007669"/>
    <property type="project" value="UniProtKB-EC"/>
</dbReference>
<dbReference type="Proteomes" id="UP000217257">
    <property type="component" value="Chromosome"/>
</dbReference>
<dbReference type="KEGG" id="cfus:CYFUS_008900"/>
<dbReference type="EMBL" id="CP022098">
    <property type="protein sequence ID" value="ATB43420.1"/>
    <property type="molecule type" value="Genomic_DNA"/>
</dbReference>
<dbReference type="EC" id="2.4.1.25" evidence="3 10"/>
<evidence type="ECO:0000256" key="7">
    <source>
        <dbReference type="ARBA" id="ARBA00023277"/>
    </source>
</evidence>
<dbReference type="PANTHER" id="PTHR32438">
    <property type="entry name" value="4-ALPHA-GLUCANOTRANSFERASE DPE1, CHLOROPLASTIC/AMYLOPLASTIC"/>
    <property type="match status" value="1"/>
</dbReference>
<evidence type="ECO:0000256" key="2">
    <source>
        <dbReference type="ARBA" id="ARBA00005684"/>
    </source>
</evidence>
<evidence type="ECO:0000256" key="3">
    <source>
        <dbReference type="ARBA" id="ARBA00012560"/>
    </source>
</evidence>
<dbReference type="NCBIfam" id="NF011081">
    <property type="entry name" value="PRK14508.1-4"/>
    <property type="match status" value="1"/>
</dbReference>
<sequence>MGGRVMHCARTMSSTGRLSGLLLPLFSLRSKTDFGIGDFGGLDGLFRWMEAARQRMLMLLPLLPTAPGDPSPYATRSAFGLNALFIHLESLPEFHASGGEAALSPDEQRMLAEARAAPRVRYDLVFPLKNAAFRRAFDHFERTEWPRSARAQQFAAWRQQQGEWLESYALYTAISNERNQAPWWEWPEPLKHREPQAIQAEVRRLEREVRYHAWLQWVAETQWNEMRALASKRDVLLCGDEPFIIGQDSSDVWAHPDILRRDARLGVPPDDFSATGQDWGLPYFDFAEMEKGDYGWLKSRAAKAASYYDLRRVDHAVGYFRQWIRDEKTPTGRFVPDHEEQWKRYGERHFRLLSKGAGIVAEDLGVVPPFVRTILRELNLPGYRVLRWERDDGVYRDPHAFPPVSLVTTGTHDTEPVADWWESASDGERQAMARVYPEFQGIAATREFTPALHRATLAAALNAGSDLCVLPWQDILGTKDRINLPGSVGDANWAYRIATNTEDLLTHEETRGAADRLGLLTASARR</sequence>
<evidence type="ECO:0000313" key="11">
    <source>
        <dbReference type="EMBL" id="ATB43420.1"/>
    </source>
</evidence>
<dbReference type="InterPro" id="IPR017853">
    <property type="entry name" value="GH"/>
</dbReference>
<comment type="catalytic activity">
    <reaction evidence="1 10">
        <text>Transfers a segment of a (1-&gt;4)-alpha-D-glucan to a new position in an acceptor, which may be glucose or a (1-&gt;4)-alpha-D-glucan.</text>
        <dbReference type="EC" id="2.4.1.25"/>
    </reaction>
</comment>
<organism evidence="11 12">
    <name type="scientific">Cystobacter fuscus</name>
    <dbReference type="NCBI Taxonomy" id="43"/>
    <lineage>
        <taxon>Bacteria</taxon>
        <taxon>Pseudomonadati</taxon>
        <taxon>Myxococcota</taxon>
        <taxon>Myxococcia</taxon>
        <taxon>Myxococcales</taxon>
        <taxon>Cystobacterineae</taxon>
        <taxon>Archangiaceae</taxon>
        <taxon>Cystobacter</taxon>
    </lineage>
</organism>
<gene>
    <name evidence="11" type="ORF">CYFUS_008900</name>
</gene>
<evidence type="ECO:0000313" key="12">
    <source>
        <dbReference type="Proteomes" id="UP000217257"/>
    </source>
</evidence>
<dbReference type="GO" id="GO:0005975">
    <property type="term" value="P:carbohydrate metabolic process"/>
    <property type="evidence" value="ECO:0007669"/>
    <property type="project" value="InterPro"/>
</dbReference>
<reference evidence="11 12" key="1">
    <citation type="submission" date="2017-06" db="EMBL/GenBank/DDBJ databases">
        <title>Sequencing and comparative analysis of myxobacterial genomes.</title>
        <authorList>
            <person name="Rupp O."/>
            <person name="Goesmann A."/>
            <person name="Sogaard-Andersen L."/>
        </authorList>
    </citation>
    <scope>NUCLEOTIDE SEQUENCE [LARGE SCALE GENOMIC DNA]</scope>
    <source>
        <strain evidence="11 12">DSM 52655</strain>
    </source>
</reference>
<keyword evidence="6 10" id="KW-0808">Transferase</keyword>
<dbReference type="NCBIfam" id="TIGR00217">
    <property type="entry name" value="malQ"/>
    <property type="match status" value="1"/>
</dbReference>
<keyword evidence="5 10" id="KW-0328">Glycosyltransferase</keyword>